<keyword evidence="3" id="KW-0732">Signal</keyword>
<keyword evidence="2" id="KW-1133">Transmembrane helix</keyword>
<evidence type="ECO:0000256" key="1">
    <source>
        <dbReference type="SAM" id="MobiDB-lite"/>
    </source>
</evidence>
<reference evidence="4" key="1">
    <citation type="submission" date="2016-01" db="EMBL/GenBank/DDBJ databases">
        <authorList>
            <person name="Peeters C."/>
        </authorList>
    </citation>
    <scope>NUCLEOTIDE SEQUENCE [LARGE SCALE GENOMIC DNA]</scope>
    <source>
        <strain evidence="4">LMG 29317</strain>
    </source>
</reference>
<keyword evidence="2" id="KW-0472">Membrane</keyword>
<evidence type="ECO:0000313" key="4">
    <source>
        <dbReference type="EMBL" id="SAL82622.1"/>
    </source>
</evidence>
<comment type="caution">
    <text evidence="4">The sequence shown here is derived from an EMBL/GenBank/DDBJ whole genome shotgun (WGS) entry which is preliminary data.</text>
</comment>
<dbReference type="RefSeq" id="WP_061150554.1">
    <property type="nucleotide sequence ID" value="NZ_FCOM02000042.1"/>
</dbReference>
<feature type="chain" id="PRO_5007627835" evidence="3">
    <location>
        <begin position="22"/>
        <end position="508"/>
    </location>
</feature>
<dbReference type="OrthoDB" id="9815782at2"/>
<dbReference type="AlphaFoldDB" id="A0A158KNB0"/>
<accession>A0A158KNB0</accession>
<feature type="compositionally biased region" description="Basic and acidic residues" evidence="1">
    <location>
        <begin position="392"/>
        <end position="410"/>
    </location>
</feature>
<feature type="transmembrane region" description="Helical" evidence="2">
    <location>
        <begin position="478"/>
        <end position="501"/>
    </location>
</feature>
<protein>
    <submittedName>
        <fullName evidence="4">Uncharacterized protein</fullName>
    </submittedName>
</protein>
<proteinExistence type="predicted"/>
<feature type="region of interest" description="Disordered" evidence="1">
    <location>
        <begin position="383"/>
        <end position="429"/>
    </location>
</feature>
<gene>
    <name evidence="4" type="ORF">AWB74_06329</name>
</gene>
<dbReference type="Proteomes" id="UP000055019">
    <property type="component" value="Unassembled WGS sequence"/>
</dbReference>
<evidence type="ECO:0000256" key="2">
    <source>
        <dbReference type="SAM" id="Phobius"/>
    </source>
</evidence>
<feature type="signal peptide" evidence="3">
    <location>
        <begin position="1"/>
        <end position="21"/>
    </location>
</feature>
<organism evidence="4 5">
    <name type="scientific">Caballeronia arvi</name>
    <dbReference type="NCBI Taxonomy" id="1777135"/>
    <lineage>
        <taxon>Bacteria</taxon>
        <taxon>Pseudomonadati</taxon>
        <taxon>Pseudomonadota</taxon>
        <taxon>Betaproteobacteria</taxon>
        <taxon>Burkholderiales</taxon>
        <taxon>Burkholderiaceae</taxon>
        <taxon>Caballeronia</taxon>
    </lineage>
</organism>
<dbReference type="EMBL" id="FCOM02000042">
    <property type="protein sequence ID" value="SAL82622.1"/>
    <property type="molecule type" value="Genomic_DNA"/>
</dbReference>
<sequence length="508" mass="55218">MRHVVRTVVASLIIGLWALCAAPTASSFNWGALSKGAGSAETRYGARELERLPANGKGLLEREAETGTLKLWALGRPIQLDDKLLSTDAEAAFKLAPVSRRTRYVEPRDDGSFQVVTRDNGAFQAQTLFNRDLEEWLAQSPVGVDGSLTLIDGRLFAQTKTVVPEGSAWLINDKRLAYLTKEADGALSVEMRSGLRIPVESQIDDLVAVEQMLQGSMSAGDVVYVAAFGRRDSGRIREISRATQDKALPINNFLDKSGELKFGKVSNKTVVVVGHIDEAEYLLRGTGKEADVRVSMAKLKAAATLNGNKLITLGCSSFCASGASGYKNTVYNPDVAQSLGTASRKTELGQFLSALATKDSPLYISGAEIKGLLHTLKISPKARPKDAPITTERPREVARVTRKTPQRESRPPGGITEVEVSSREAFAPRPRSLTTKTAMALLERKGLHGAVVALETAFPAAKTDEPQKRRPVNDGAPWRPIAVFLGVVLFNLFGLGAMWWMKQRQNDY</sequence>
<evidence type="ECO:0000313" key="5">
    <source>
        <dbReference type="Proteomes" id="UP000055019"/>
    </source>
</evidence>
<keyword evidence="5" id="KW-1185">Reference proteome</keyword>
<name>A0A158KNB0_9BURK</name>
<evidence type="ECO:0000256" key="3">
    <source>
        <dbReference type="SAM" id="SignalP"/>
    </source>
</evidence>
<keyword evidence="2" id="KW-0812">Transmembrane</keyword>